<evidence type="ECO:0000313" key="2">
    <source>
        <dbReference type="Proteomes" id="UP000531659"/>
    </source>
</evidence>
<proteinExistence type="predicted"/>
<name>A0A7Y3SWD2_9CLOT</name>
<organism evidence="1 2">
    <name type="scientific">Clostridium estertheticum</name>
    <dbReference type="NCBI Taxonomy" id="238834"/>
    <lineage>
        <taxon>Bacteria</taxon>
        <taxon>Bacillati</taxon>
        <taxon>Bacillota</taxon>
        <taxon>Clostridia</taxon>
        <taxon>Eubacteriales</taxon>
        <taxon>Clostridiaceae</taxon>
        <taxon>Clostridium</taxon>
    </lineage>
</organism>
<gene>
    <name evidence="1" type="ORF">HLQ16_11470</name>
</gene>
<accession>A0A7Y3SWD2</accession>
<protein>
    <submittedName>
        <fullName evidence="1">Uncharacterized protein</fullName>
    </submittedName>
</protein>
<dbReference type="RefSeq" id="WP_171297225.1">
    <property type="nucleotide sequence ID" value="NZ_CP087102.1"/>
</dbReference>
<dbReference type="Proteomes" id="UP000531659">
    <property type="component" value="Unassembled WGS sequence"/>
</dbReference>
<sequence>MSNPKKIDLPIEELKKITLAINENIIANKSRSKEDKITTDKFIKQFGINRKNFSETIKDTNIKYNKSTFFYDIGINGKENFPATKVNSKQVNIGSEKINYSKPVKNQEVYQVTTESKPKEIQNISNDKFQIPSEFKEILSLTGDLKEMLSWYKKQTNTNIIELPELNINNPKLGGEVVTRSFKMYKEIAEDFSCFAESRKETQKDLISLALVEFINKYRR</sequence>
<dbReference type="EMBL" id="JABEYB010000008">
    <property type="protein sequence ID" value="NNU76551.1"/>
    <property type="molecule type" value="Genomic_DNA"/>
</dbReference>
<evidence type="ECO:0000313" key="1">
    <source>
        <dbReference type="EMBL" id="NNU76551.1"/>
    </source>
</evidence>
<comment type="caution">
    <text evidence="1">The sequence shown here is derived from an EMBL/GenBank/DDBJ whole genome shotgun (WGS) entry which is preliminary data.</text>
</comment>
<reference evidence="1 2" key="1">
    <citation type="submission" date="2020-05" db="EMBL/GenBank/DDBJ databases">
        <title>Complete genome of Clostridium estertheticum subspecies estertheticum, isolated from Vacuum packed lamb meat from New Zealand imported to Switzerland.</title>
        <authorList>
            <person name="Wambui J."/>
            <person name="Stevens M.J.A."/>
            <person name="Stephan R."/>
        </authorList>
    </citation>
    <scope>NUCLEOTIDE SEQUENCE [LARGE SCALE GENOMIC DNA]</scope>
    <source>
        <strain evidence="1 2">CEST001</strain>
    </source>
</reference>
<dbReference type="AlphaFoldDB" id="A0A7Y3SWD2"/>